<feature type="active site" description="Charge relay system" evidence="5">
    <location>
        <position position="297"/>
    </location>
</feature>
<dbReference type="AlphaFoldDB" id="A0A1Y1WNS8"/>
<keyword evidence="3 5" id="KW-0378">Hydrolase</keyword>
<feature type="chain" id="PRO_5013254316" evidence="8">
    <location>
        <begin position="23"/>
        <end position="600"/>
    </location>
</feature>
<keyword evidence="4 5" id="KW-0720">Serine protease</keyword>
<dbReference type="GO" id="GO:0004252">
    <property type="term" value="F:serine-type endopeptidase activity"/>
    <property type="evidence" value="ECO:0007669"/>
    <property type="project" value="UniProtKB-UniRule"/>
</dbReference>
<evidence type="ECO:0000256" key="5">
    <source>
        <dbReference type="PROSITE-ProRule" id="PRU01240"/>
    </source>
</evidence>
<evidence type="ECO:0000256" key="6">
    <source>
        <dbReference type="RuleBase" id="RU003355"/>
    </source>
</evidence>
<dbReference type="InterPro" id="IPR036852">
    <property type="entry name" value="Peptidase_S8/S53_dom_sf"/>
</dbReference>
<dbReference type="PRINTS" id="PR00723">
    <property type="entry name" value="SUBTILISIN"/>
</dbReference>
<keyword evidence="8" id="KW-0732">Signal</keyword>
<dbReference type="PROSITE" id="PS00136">
    <property type="entry name" value="SUBTILASE_ASP"/>
    <property type="match status" value="1"/>
</dbReference>
<feature type="active site" description="Charge relay system" evidence="5">
    <location>
        <position position="355"/>
    </location>
</feature>
<dbReference type="InterPro" id="IPR050131">
    <property type="entry name" value="Peptidase_S8_subtilisin-like"/>
</dbReference>
<evidence type="ECO:0000256" key="7">
    <source>
        <dbReference type="SAM" id="MobiDB-lite"/>
    </source>
</evidence>
<evidence type="ECO:0000256" key="8">
    <source>
        <dbReference type="SAM" id="SignalP"/>
    </source>
</evidence>
<feature type="compositionally biased region" description="Low complexity" evidence="7">
    <location>
        <begin position="205"/>
        <end position="226"/>
    </location>
</feature>
<evidence type="ECO:0000256" key="3">
    <source>
        <dbReference type="ARBA" id="ARBA00022801"/>
    </source>
</evidence>
<evidence type="ECO:0000256" key="1">
    <source>
        <dbReference type="ARBA" id="ARBA00011073"/>
    </source>
</evidence>
<feature type="domain" description="Peptidase S8/S53" evidence="9">
    <location>
        <begin position="295"/>
        <end position="546"/>
    </location>
</feature>
<keyword evidence="11" id="KW-1185">Reference proteome</keyword>
<feature type="active site" description="Charge relay system" evidence="5">
    <location>
        <position position="513"/>
    </location>
</feature>
<dbReference type="InterPro" id="IPR015500">
    <property type="entry name" value="Peptidase_S8_subtilisin-rel"/>
</dbReference>
<name>A0A1Y1WNS8_9FUNG</name>
<dbReference type="SUPFAM" id="SSF52743">
    <property type="entry name" value="Subtilisin-like"/>
    <property type="match status" value="1"/>
</dbReference>
<dbReference type="InterPro" id="IPR023828">
    <property type="entry name" value="Peptidase_S8_Ser-AS"/>
</dbReference>
<feature type="region of interest" description="Disordered" evidence="7">
    <location>
        <begin position="198"/>
        <end position="226"/>
    </location>
</feature>
<dbReference type="Proteomes" id="UP000193944">
    <property type="component" value="Unassembled WGS sequence"/>
</dbReference>
<evidence type="ECO:0000256" key="2">
    <source>
        <dbReference type="ARBA" id="ARBA00022670"/>
    </source>
</evidence>
<gene>
    <name evidence="10" type="ORF">BCR32DRAFT_272056</name>
</gene>
<comment type="similarity">
    <text evidence="1 5 6">Belongs to the peptidase S8 family.</text>
</comment>
<organism evidence="10 11">
    <name type="scientific">Anaeromyces robustus</name>
    <dbReference type="NCBI Taxonomy" id="1754192"/>
    <lineage>
        <taxon>Eukaryota</taxon>
        <taxon>Fungi</taxon>
        <taxon>Fungi incertae sedis</taxon>
        <taxon>Chytridiomycota</taxon>
        <taxon>Chytridiomycota incertae sedis</taxon>
        <taxon>Neocallimastigomycetes</taxon>
        <taxon>Neocallimastigales</taxon>
        <taxon>Neocallimastigaceae</taxon>
        <taxon>Anaeromyces</taxon>
    </lineage>
</organism>
<dbReference type="InterPro" id="IPR023827">
    <property type="entry name" value="Peptidase_S8_Asp-AS"/>
</dbReference>
<dbReference type="PROSITE" id="PS00138">
    <property type="entry name" value="SUBTILASE_SER"/>
    <property type="match status" value="1"/>
</dbReference>
<accession>A0A1Y1WNS8</accession>
<feature type="signal peptide" evidence="8">
    <location>
        <begin position="1"/>
        <end position="22"/>
    </location>
</feature>
<protein>
    <submittedName>
        <fullName evidence="10">Subtilisin-like protein</fullName>
    </submittedName>
</protein>
<evidence type="ECO:0000313" key="11">
    <source>
        <dbReference type="Proteomes" id="UP000193944"/>
    </source>
</evidence>
<dbReference type="GO" id="GO:0006508">
    <property type="term" value="P:proteolysis"/>
    <property type="evidence" value="ECO:0007669"/>
    <property type="project" value="UniProtKB-KW"/>
</dbReference>
<dbReference type="GO" id="GO:0005615">
    <property type="term" value="C:extracellular space"/>
    <property type="evidence" value="ECO:0007669"/>
    <property type="project" value="TreeGrafter"/>
</dbReference>
<dbReference type="PROSITE" id="PS51892">
    <property type="entry name" value="SUBTILASE"/>
    <property type="match status" value="1"/>
</dbReference>
<proteinExistence type="inferred from homology"/>
<dbReference type="Pfam" id="PF00082">
    <property type="entry name" value="Peptidase_S8"/>
    <property type="match status" value="1"/>
</dbReference>
<reference evidence="10 11" key="2">
    <citation type="submission" date="2016-08" db="EMBL/GenBank/DDBJ databases">
        <title>Pervasive Adenine N6-methylation of Active Genes in Fungi.</title>
        <authorList>
            <consortium name="DOE Joint Genome Institute"/>
            <person name="Mondo S.J."/>
            <person name="Dannebaum R.O."/>
            <person name="Kuo R.C."/>
            <person name="Labutti K."/>
            <person name="Haridas S."/>
            <person name="Kuo A."/>
            <person name="Salamov A."/>
            <person name="Ahrendt S.R."/>
            <person name="Lipzen A."/>
            <person name="Sullivan W."/>
            <person name="Andreopoulos W.B."/>
            <person name="Clum A."/>
            <person name="Lindquist E."/>
            <person name="Daum C."/>
            <person name="Ramamoorthy G.K."/>
            <person name="Gryganskyi A."/>
            <person name="Culley D."/>
            <person name="Magnuson J.K."/>
            <person name="James T.Y."/>
            <person name="O'Malley M.A."/>
            <person name="Stajich J.E."/>
            <person name="Spatafora J.W."/>
            <person name="Visel A."/>
            <person name="Grigoriev I.V."/>
        </authorList>
    </citation>
    <scope>NUCLEOTIDE SEQUENCE [LARGE SCALE GENOMIC DNA]</scope>
    <source>
        <strain evidence="10 11">S4</strain>
    </source>
</reference>
<dbReference type="Gene3D" id="3.40.50.200">
    <property type="entry name" value="Peptidase S8/S53 domain"/>
    <property type="match status" value="1"/>
</dbReference>
<dbReference type="PANTHER" id="PTHR43806">
    <property type="entry name" value="PEPTIDASE S8"/>
    <property type="match status" value="1"/>
</dbReference>
<evidence type="ECO:0000256" key="4">
    <source>
        <dbReference type="ARBA" id="ARBA00022825"/>
    </source>
</evidence>
<dbReference type="STRING" id="1754192.A0A1Y1WNS8"/>
<dbReference type="InterPro" id="IPR000209">
    <property type="entry name" value="Peptidase_S8/S53_dom"/>
</dbReference>
<evidence type="ECO:0000313" key="10">
    <source>
        <dbReference type="EMBL" id="ORX75191.1"/>
    </source>
</evidence>
<comment type="caution">
    <text evidence="10">The sequence shown here is derived from an EMBL/GenBank/DDBJ whole genome shotgun (WGS) entry which is preliminary data.</text>
</comment>
<dbReference type="OrthoDB" id="19448at2759"/>
<reference evidence="10 11" key="1">
    <citation type="submission" date="2016-08" db="EMBL/GenBank/DDBJ databases">
        <title>A Parts List for Fungal Cellulosomes Revealed by Comparative Genomics.</title>
        <authorList>
            <consortium name="DOE Joint Genome Institute"/>
            <person name="Haitjema C.H."/>
            <person name="Gilmore S.P."/>
            <person name="Henske J.K."/>
            <person name="Solomon K.V."/>
            <person name="De Groot R."/>
            <person name="Kuo A."/>
            <person name="Mondo S.J."/>
            <person name="Salamov A.A."/>
            <person name="Labutti K."/>
            <person name="Zhao Z."/>
            <person name="Chiniquy J."/>
            <person name="Barry K."/>
            <person name="Brewer H.M."/>
            <person name="Purvine S.O."/>
            <person name="Wright A.T."/>
            <person name="Boxma B."/>
            <person name="Van Alen T."/>
            <person name="Hackstein J.H."/>
            <person name="Baker S.E."/>
            <person name="Grigoriev I.V."/>
            <person name="O'Malley M.A."/>
        </authorList>
    </citation>
    <scope>NUCLEOTIDE SEQUENCE [LARGE SCALE GENOMIC DNA]</scope>
    <source>
        <strain evidence="10 11">S4</strain>
    </source>
</reference>
<keyword evidence="2 5" id="KW-0645">Protease</keyword>
<dbReference type="PANTHER" id="PTHR43806:SF11">
    <property type="entry name" value="CEREVISIN-RELATED"/>
    <property type="match status" value="1"/>
</dbReference>
<sequence length="600" mass="68353">MNKHFILFIIVFLVNCFVGINAENDYYIVAILRNSTDGYYDDESISYQKTLDKFINDKMNDIYTIIDNNKESYILKNGMLDKKLDELDNINLKKRHNNINQKILFINERRSNYHLMDHPSSNSKKKVKKSLNIDYIPFESNIVRHLCPINNYIAIVVYLSEKTKEKICNLDYVLYCEKDYELTEEGVINWEEEEEKEEKYDINDNNNNNNNNNNKKLNKKSLSSSSSSSTEIYYDIEAIKKETKWKNVSVQSYKFKGYPNYLALISQSPNLKKGKTFDENFYYPSSAGYGIDIYFIDSGIIVNHDKYDTYKGTSYERNITCDALTENDKIRATITSEEKIKCVIEGIKTVGYPDHGIGVTSVAGGKLLGVAKKANLHMIASKLSYVLHIDSLDFILKNAIPHKTVINISRGSTGYSAAAENKINELVRKGFIIIVSANNNSVNCCQKKPFHYYPGHSGTISVGAIDTSLFNNEYQSSYYTNFGNCVDIFAPGNATEPNLGYYKKDYIKIYGTSFAAPLVAGVAATIMSENPNIEFDQELMRKTLIDLSIKDKIKGLGSKDTPNRLLNNGKKIVFSPDCYKNKFDCDISYNTSTTKTKRKL</sequence>
<evidence type="ECO:0000259" key="9">
    <source>
        <dbReference type="Pfam" id="PF00082"/>
    </source>
</evidence>
<dbReference type="EMBL" id="MCFG01000372">
    <property type="protein sequence ID" value="ORX75191.1"/>
    <property type="molecule type" value="Genomic_DNA"/>
</dbReference>